<feature type="domain" description="C2H2-type" evidence="11">
    <location>
        <begin position="1061"/>
        <end position="1087"/>
    </location>
</feature>
<keyword evidence="7" id="KW-0804">Transcription</keyword>
<keyword evidence="5" id="KW-0862">Zinc</keyword>
<feature type="domain" description="C2H2-type" evidence="11">
    <location>
        <begin position="2039"/>
        <end position="2067"/>
    </location>
</feature>
<dbReference type="Gene3D" id="3.30.160.60">
    <property type="entry name" value="Classic Zinc Finger"/>
    <property type="match status" value="13"/>
</dbReference>
<feature type="domain" description="C2H2-type" evidence="11">
    <location>
        <begin position="1324"/>
        <end position="1351"/>
    </location>
</feature>
<dbReference type="SMART" id="SM00355">
    <property type="entry name" value="ZnF_C2H2"/>
    <property type="match status" value="28"/>
</dbReference>
<feature type="domain" description="C2H2-type" evidence="11">
    <location>
        <begin position="1194"/>
        <end position="1221"/>
    </location>
</feature>
<evidence type="ECO:0000256" key="8">
    <source>
        <dbReference type="ARBA" id="ARBA00023242"/>
    </source>
</evidence>
<dbReference type="PANTHER" id="PTHR24394">
    <property type="entry name" value="ZINC FINGER PROTEIN"/>
    <property type="match status" value="1"/>
</dbReference>
<evidence type="ECO:0000256" key="9">
    <source>
        <dbReference type="PROSITE-ProRule" id="PRU00042"/>
    </source>
</evidence>
<reference evidence="12 13" key="1">
    <citation type="submission" date="2024-11" db="EMBL/GenBank/DDBJ databases">
        <title>Chromosome-level genome assembly of the freshwater bivalve Anodonta woodiana.</title>
        <authorList>
            <person name="Chen X."/>
        </authorList>
    </citation>
    <scope>NUCLEOTIDE SEQUENCE [LARGE SCALE GENOMIC DNA]</scope>
    <source>
        <strain evidence="12">MN2024</strain>
        <tissue evidence="12">Gills</tissue>
    </source>
</reference>
<dbReference type="EMBL" id="JBJQND010000007">
    <property type="protein sequence ID" value="KAL3870709.1"/>
    <property type="molecule type" value="Genomic_DNA"/>
</dbReference>
<feature type="compositionally biased region" description="Polar residues" evidence="10">
    <location>
        <begin position="344"/>
        <end position="359"/>
    </location>
</feature>
<feature type="domain" description="C2H2-type" evidence="11">
    <location>
        <begin position="2074"/>
        <end position="2102"/>
    </location>
</feature>
<evidence type="ECO:0000256" key="7">
    <source>
        <dbReference type="ARBA" id="ARBA00023163"/>
    </source>
</evidence>
<feature type="domain" description="C2H2-type" evidence="11">
    <location>
        <begin position="867"/>
        <end position="895"/>
    </location>
</feature>
<feature type="domain" description="C2H2-type" evidence="11">
    <location>
        <begin position="1729"/>
        <end position="1757"/>
    </location>
</feature>
<feature type="domain" description="C2H2-type" evidence="11">
    <location>
        <begin position="1671"/>
        <end position="1698"/>
    </location>
</feature>
<dbReference type="SMART" id="SM00614">
    <property type="entry name" value="ZnF_BED"/>
    <property type="match status" value="7"/>
</dbReference>
<feature type="domain" description="C2H2-type" evidence="11">
    <location>
        <begin position="311"/>
        <end position="338"/>
    </location>
</feature>
<evidence type="ECO:0000256" key="1">
    <source>
        <dbReference type="ARBA" id="ARBA00004123"/>
    </source>
</evidence>
<feature type="domain" description="C2H2-type" evidence="11">
    <location>
        <begin position="1644"/>
        <end position="1667"/>
    </location>
</feature>
<keyword evidence="2" id="KW-0479">Metal-binding</keyword>
<evidence type="ECO:0000256" key="2">
    <source>
        <dbReference type="ARBA" id="ARBA00022723"/>
    </source>
</evidence>
<feature type="region of interest" description="Disordered" evidence="10">
    <location>
        <begin position="333"/>
        <end position="365"/>
    </location>
</feature>
<dbReference type="GO" id="GO:0008270">
    <property type="term" value="F:zinc ion binding"/>
    <property type="evidence" value="ECO:0007669"/>
    <property type="project" value="UniProtKB-KW"/>
</dbReference>
<dbReference type="Proteomes" id="UP001634394">
    <property type="component" value="Unassembled WGS sequence"/>
</dbReference>
<accession>A0ABD3W9Y0</accession>
<evidence type="ECO:0000313" key="13">
    <source>
        <dbReference type="Proteomes" id="UP001634394"/>
    </source>
</evidence>
<feature type="domain" description="C2H2-type" evidence="11">
    <location>
        <begin position="996"/>
        <end position="1023"/>
    </location>
</feature>
<feature type="domain" description="C2H2-type" evidence="11">
    <location>
        <begin position="1966"/>
        <end position="1993"/>
    </location>
</feature>
<feature type="region of interest" description="Disordered" evidence="10">
    <location>
        <begin position="130"/>
        <end position="153"/>
    </location>
</feature>
<dbReference type="PROSITE" id="PS00028">
    <property type="entry name" value="ZINC_FINGER_C2H2_1"/>
    <property type="match status" value="22"/>
</dbReference>
<evidence type="ECO:0000313" key="12">
    <source>
        <dbReference type="EMBL" id="KAL3870709.1"/>
    </source>
</evidence>
<feature type="domain" description="C2H2-type" evidence="11">
    <location>
        <begin position="931"/>
        <end position="958"/>
    </location>
</feature>
<keyword evidence="6" id="KW-0805">Transcription regulation</keyword>
<sequence length="2295" mass="263191">MEVLVNNEPDLVDFNKQLDNSKIDLDVVTEAAQDIKQNLNDGIVSCEATVVGEHSMDETVESLENRMHNLSDSFVSDKLCEEKQDSNSPLITVNEHEWKDTGETSKDKESILNEIIEFLEKVDHKAEKFEKVDEQDASSSTMSEEALKKDSWMSKTGVEKDSQICVEKSPIEGWNSASGADEDLQLGQSNDITPQILECPLSVRHDISAENELSCCGDNNTSGSKCDHEKNDLPEKLHKQSSSLDPLEEDKTLIIPQKAISIIKDPEGSEMSCSSQLDQAIPKVSEACYGDVETEKTVQTADINLLHSSAKKCSICGKVCLGQARMLSHMRVHSGVKHQDNLKQSKSSIQRSTTSPSNKQPHKTLDQRRTEYLNIHGHFQSSFVKSRDKVMRMPQTEGCLVLKDNFSCTNVCMETDNSALEKGNVNSCRFHKEYERKIIPLVDKVLGSEKSEQSTMEIFACSVVLDQINLQEHDVEMYLKQQSKEKLPSILTPVQFQPPLGLPINSKANANKERLIECVEKNKPQGEGVFKCPLCIKSYSHKRSLNKHTRQAHPDHWHQETVLSVASEKKIFMCKYKCDKCSFRFFSTAGLIRHQNRFCSMELTKDKEGKKMIPSQSNQNLRSKEANVLDYERSRLKPLGQKVLSIPEVESGSGSEKSNICRFCGRTFLRRINLCQHERACHKRQIGQKQKLKCCKRTNTLPSKSKKVLISTVKNPLRVTSSSTSNSCSYCGKSFSTKSNLMRHVKLHKQKKRFVKQKNNNSKRTDDIFYTKKQSSESIRNRARISSNGKMHQCKLCAKGFARKPDLSQHLKLHSQKGKQREQVSTMNTSRSIKSNLHSVNSETDQKVITSELVKNIKTEEINLTPHICRFCERLFARRINLCQHERVCQRRQKQKSEKSSRTKTHISKLKQISVSSFENPPSVISKDKSNWCRYCKKFYSTKSNLNRHVQMHKQKKKYLKQTKDNSKRTDDNIYTKKKPLESTRNPVKVIFTDHHQCPHCGMWFTRKLDLSKHLKLHSQKHTQLEQVDTMNSSSSATDFISDTSGSCQNIKSENMNKAHHVCQSCGRLFARRSNLCQHERVCHGKEIVHKQNSEKYSTTRTQNSSSENESISLVGNPLAAVSENKFNCCHYCKKFYSTKSNLYRHEKMHKQKTKFLQQKNNSSKRTDDDLNVKRKSVESIRNPVQVVFTDNQHQCQHCGMCFTRKLDLSQHLKLHSQKCTQQEQVDASNGSLAVLTDFHTDIFDPGKIIKKEEINLTPHICRFCGRLFARRINLCQHEQVCQRRRKQKSEKSSRTKTHISKLKQISVSSFENPPMVISKDKSNWCRYCKKFYSNKSNFNRHVQMHKQKKKFLKQKNNNSKRVDDNIYSKRTSLESIRNQVQSSSTHNRHQCQHCGKVFTRKLDLSKHFKSHSQKHTQLEQVGRMNSSSSLTDFITDASESYQNVNTSELGQHVKTENINQKPHICRFCGRPFARRINLCQHEQWHKQKDGNVLKDAMHICKICGRHFERRVNLCQHERWHNQMNGHHYRQKMVGSKPFQEKRKNKCRVCNKTCTNKIDLLLHYESMHTENLKCQVCNTLLESYVHLRTHMRDHVQFDSVDMNELSHRKGAKYTNARRVYRMTNIGEKSQINGKSQKVTKSKKYKCTVCGLSFSTHSLLFLHKKKHAVLEHACFVCGKMYTRKFDLDRHLRVHTGDQPYECDICLMGFGCRLNIADHMETHVLKEANEFQCDGCKALFFDQQSILSHLESTHTSHHKVSHLGTQVIHNDNELQDDELASGGENIESDGMINCIQSTTPIFSCGICGETYEEASHLYLHMGNHVLESLETGKSKETGLTVKVESSSPNRQMESYQHLGKLENHVSNNHMQNSQHRICLSNFVDTIKSEMVDIKVSSLDGEGNTFGDATDSPSDMYTHADDTVDPSESVSKFPNVKHNSAMDKRTISVKSNAAKINKILDCTEQNKTFKCGTCMQMFSSKHGLSQHKRWHAKANVKKDYCFICKIYFSSKSNFKLHLNWHKSGLAKNVDLYNKISIPFRPYRCDKCGNMFTRKDSLVKHRCMRLKGARKIVVPNGFKCEICDCSYAQRSCLVQHLLHKHNLAEEQFEAVCDEKVFPNEHAMNLHEKTKCSTHHKTSKKSNKTQHQVNVKSYSGTNLTTAVSQGSDIFASPLPWQYDEIALERAYHETFIPKTHDITNCRNDQGKMVASNLGSFDAFPVSIKQEPVDLCDNLASGSTRTSPVKELENGNVHNSDFDTSMQDIPFFNRVGFDATIFESSPSVQLNENVEQDDIQRGFED</sequence>
<protein>
    <recommendedName>
        <fullName evidence="11">C2H2-type domain-containing protein</fullName>
    </recommendedName>
</protein>
<evidence type="ECO:0000256" key="3">
    <source>
        <dbReference type="ARBA" id="ARBA00022737"/>
    </source>
</evidence>
<dbReference type="GO" id="GO:0005634">
    <property type="term" value="C:nucleus"/>
    <property type="evidence" value="ECO:0007669"/>
    <property type="project" value="UniProtKB-SubCell"/>
</dbReference>
<feature type="domain" description="C2H2-type" evidence="11">
    <location>
        <begin position="1390"/>
        <end position="1417"/>
    </location>
</feature>
<gene>
    <name evidence="12" type="ORF">ACJMK2_038753</name>
</gene>
<name>A0ABD3W9Y0_SINWO</name>
<evidence type="ECO:0000256" key="5">
    <source>
        <dbReference type="ARBA" id="ARBA00022833"/>
    </source>
</evidence>
<dbReference type="SUPFAM" id="SSF57667">
    <property type="entry name" value="beta-beta-alpha zinc fingers"/>
    <property type="match status" value="11"/>
</dbReference>
<feature type="domain" description="C2H2-type" evidence="11">
    <location>
        <begin position="726"/>
        <end position="753"/>
    </location>
</feature>
<feature type="region of interest" description="Disordered" evidence="10">
    <location>
        <begin position="1150"/>
        <end position="1172"/>
    </location>
</feature>
<feature type="domain" description="C2H2-type" evidence="11">
    <location>
        <begin position="1699"/>
        <end position="1726"/>
    </location>
</feature>
<evidence type="ECO:0000259" key="11">
    <source>
        <dbReference type="PROSITE" id="PS50157"/>
    </source>
</evidence>
<feature type="domain" description="C2H2-type" evidence="11">
    <location>
        <begin position="1260"/>
        <end position="1287"/>
    </location>
</feature>
<comment type="caution">
    <text evidence="12">The sequence shown here is derived from an EMBL/GenBank/DDBJ whole genome shotgun (WGS) entry which is preliminary data.</text>
</comment>
<comment type="subcellular location">
    <subcellularLocation>
        <location evidence="1">Nucleus</location>
    </subcellularLocation>
</comment>
<evidence type="ECO:0000256" key="6">
    <source>
        <dbReference type="ARBA" id="ARBA00023015"/>
    </source>
</evidence>
<proteinExistence type="predicted"/>
<evidence type="ECO:0000256" key="10">
    <source>
        <dbReference type="SAM" id="MobiDB-lite"/>
    </source>
</evidence>
<keyword evidence="3" id="KW-0677">Repeat</keyword>
<dbReference type="InterPro" id="IPR013087">
    <property type="entry name" value="Znf_C2H2_type"/>
</dbReference>
<evidence type="ECO:0000256" key="4">
    <source>
        <dbReference type="ARBA" id="ARBA00022771"/>
    </source>
</evidence>
<dbReference type="PROSITE" id="PS50157">
    <property type="entry name" value="ZINC_FINGER_C2H2_2"/>
    <property type="match status" value="24"/>
</dbReference>
<dbReference type="InterPro" id="IPR036236">
    <property type="entry name" value="Znf_C2H2_sf"/>
</dbReference>
<feature type="domain" description="C2H2-type" evidence="11">
    <location>
        <begin position="1499"/>
        <end position="1526"/>
    </location>
</feature>
<feature type="domain" description="C2H2-type" evidence="11">
    <location>
        <begin position="792"/>
        <end position="819"/>
    </location>
</feature>
<feature type="domain" description="C2H2-type" evidence="11">
    <location>
        <begin position="659"/>
        <end position="687"/>
    </location>
</feature>
<keyword evidence="8" id="KW-0539">Nucleus</keyword>
<organism evidence="12 13">
    <name type="scientific">Sinanodonta woodiana</name>
    <name type="common">Chinese pond mussel</name>
    <name type="synonym">Anodonta woodiana</name>
    <dbReference type="NCBI Taxonomy" id="1069815"/>
    <lineage>
        <taxon>Eukaryota</taxon>
        <taxon>Metazoa</taxon>
        <taxon>Spiralia</taxon>
        <taxon>Lophotrochozoa</taxon>
        <taxon>Mollusca</taxon>
        <taxon>Bivalvia</taxon>
        <taxon>Autobranchia</taxon>
        <taxon>Heteroconchia</taxon>
        <taxon>Palaeoheterodonta</taxon>
        <taxon>Unionida</taxon>
        <taxon>Unionoidea</taxon>
        <taxon>Unionidae</taxon>
        <taxon>Unioninae</taxon>
        <taxon>Sinanodonta</taxon>
    </lineage>
</organism>
<feature type="compositionally biased region" description="Polar residues" evidence="10">
    <location>
        <begin position="1155"/>
        <end position="1164"/>
    </location>
</feature>
<feature type="domain" description="C2H2-type" evidence="11">
    <location>
        <begin position="530"/>
        <end position="553"/>
    </location>
</feature>
<feature type="domain" description="C2H2-type" evidence="11">
    <location>
        <begin position="1464"/>
        <end position="1491"/>
    </location>
</feature>
<keyword evidence="4 9" id="KW-0863">Zinc-finger</keyword>
<keyword evidence="13" id="KW-1185">Reference proteome</keyword>
<dbReference type="PANTHER" id="PTHR24394:SF48">
    <property type="entry name" value="ZINC FINGER PROTEIN 771"/>
    <property type="match status" value="1"/>
</dbReference>
<feature type="domain" description="C2H2-type" evidence="11">
    <location>
        <begin position="1800"/>
        <end position="1827"/>
    </location>
</feature>
<dbReference type="Pfam" id="PF00096">
    <property type="entry name" value="zf-C2H2"/>
    <property type="match status" value="6"/>
</dbReference>
<dbReference type="FunFam" id="3.30.160.60:FF:000100">
    <property type="entry name" value="Zinc finger 45-like"/>
    <property type="match status" value="1"/>
</dbReference>
<feature type="domain" description="C2H2-type" evidence="11">
    <location>
        <begin position="1127"/>
        <end position="1155"/>
    </location>
</feature>